<dbReference type="EC" id="2.7.13.3" evidence="2"/>
<keyword evidence="6 10" id="KW-0418">Kinase</keyword>
<dbReference type="Gene3D" id="3.30.450.20">
    <property type="entry name" value="PAS domain"/>
    <property type="match status" value="1"/>
</dbReference>
<dbReference type="CDD" id="cd00082">
    <property type="entry name" value="HisKA"/>
    <property type="match status" value="1"/>
</dbReference>
<evidence type="ECO:0000256" key="5">
    <source>
        <dbReference type="ARBA" id="ARBA00022741"/>
    </source>
</evidence>
<keyword evidence="7" id="KW-0067">ATP-binding</keyword>
<dbReference type="InterPro" id="IPR004358">
    <property type="entry name" value="Sig_transdc_His_kin-like_C"/>
</dbReference>
<keyword evidence="3" id="KW-0597">Phosphoprotein</keyword>
<dbReference type="NCBIfam" id="TIGR00229">
    <property type="entry name" value="sensory_box"/>
    <property type="match status" value="1"/>
</dbReference>
<dbReference type="SMART" id="SM00388">
    <property type="entry name" value="HisKA"/>
    <property type="match status" value="1"/>
</dbReference>
<dbReference type="Gene3D" id="1.10.287.130">
    <property type="match status" value="1"/>
</dbReference>
<dbReference type="InterPro" id="IPR036890">
    <property type="entry name" value="HATPase_C_sf"/>
</dbReference>
<dbReference type="InterPro" id="IPR003661">
    <property type="entry name" value="HisK_dim/P_dom"/>
</dbReference>
<dbReference type="Proteomes" id="UP000527324">
    <property type="component" value="Unassembled WGS sequence"/>
</dbReference>
<protein>
    <recommendedName>
        <fullName evidence="2">histidine kinase</fullName>
        <ecNumber evidence="2">2.7.13.3</ecNumber>
    </recommendedName>
</protein>
<organism evidence="10 11">
    <name type="scientific">Brevundimonas aurantiaca</name>
    <dbReference type="NCBI Taxonomy" id="74316"/>
    <lineage>
        <taxon>Bacteria</taxon>
        <taxon>Pseudomonadati</taxon>
        <taxon>Pseudomonadota</taxon>
        <taxon>Alphaproteobacteria</taxon>
        <taxon>Caulobacterales</taxon>
        <taxon>Caulobacteraceae</taxon>
        <taxon>Brevundimonas</taxon>
    </lineage>
</organism>
<dbReference type="AlphaFoldDB" id="A0A7W9C9M4"/>
<dbReference type="GO" id="GO:0000155">
    <property type="term" value="F:phosphorelay sensor kinase activity"/>
    <property type="evidence" value="ECO:0007669"/>
    <property type="project" value="InterPro"/>
</dbReference>
<evidence type="ECO:0000313" key="11">
    <source>
        <dbReference type="Proteomes" id="UP000527324"/>
    </source>
</evidence>
<comment type="catalytic activity">
    <reaction evidence="1">
        <text>ATP + protein L-histidine = ADP + protein N-phospho-L-histidine.</text>
        <dbReference type="EC" id="2.7.13.3"/>
    </reaction>
</comment>
<evidence type="ECO:0000256" key="2">
    <source>
        <dbReference type="ARBA" id="ARBA00012438"/>
    </source>
</evidence>
<keyword evidence="8" id="KW-0902">Two-component regulatory system</keyword>
<dbReference type="Pfam" id="PF00512">
    <property type="entry name" value="HisKA"/>
    <property type="match status" value="1"/>
</dbReference>
<dbReference type="InterPro" id="IPR003594">
    <property type="entry name" value="HATPase_dom"/>
</dbReference>
<evidence type="ECO:0000259" key="9">
    <source>
        <dbReference type="PROSITE" id="PS50109"/>
    </source>
</evidence>
<dbReference type="EMBL" id="JACHOQ010000011">
    <property type="protein sequence ID" value="MBB5741242.1"/>
    <property type="molecule type" value="Genomic_DNA"/>
</dbReference>
<comment type="caution">
    <text evidence="10">The sequence shown here is derived from an EMBL/GenBank/DDBJ whole genome shotgun (WGS) entry which is preliminary data.</text>
</comment>
<dbReference type="InterPro" id="IPR005467">
    <property type="entry name" value="His_kinase_dom"/>
</dbReference>
<keyword evidence="11" id="KW-1185">Reference proteome</keyword>
<dbReference type="GO" id="GO:0005524">
    <property type="term" value="F:ATP binding"/>
    <property type="evidence" value="ECO:0007669"/>
    <property type="project" value="UniProtKB-KW"/>
</dbReference>
<evidence type="ECO:0000313" key="10">
    <source>
        <dbReference type="EMBL" id="MBB5741242.1"/>
    </source>
</evidence>
<dbReference type="PANTHER" id="PTHR43065:SF10">
    <property type="entry name" value="PEROXIDE STRESS-ACTIVATED HISTIDINE KINASE MAK3"/>
    <property type="match status" value="1"/>
</dbReference>
<accession>A0A7W9C9M4</accession>
<dbReference type="Pfam" id="PF13188">
    <property type="entry name" value="PAS_8"/>
    <property type="match status" value="1"/>
</dbReference>
<evidence type="ECO:0000256" key="3">
    <source>
        <dbReference type="ARBA" id="ARBA00022553"/>
    </source>
</evidence>
<keyword evidence="4 10" id="KW-0808">Transferase</keyword>
<feature type="domain" description="Histidine kinase" evidence="9">
    <location>
        <begin position="148"/>
        <end position="360"/>
    </location>
</feature>
<dbReference type="PROSITE" id="PS50109">
    <property type="entry name" value="HIS_KIN"/>
    <property type="match status" value="1"/>
</dbReference>
<dbReference type="PANTHER" id="PTHR43065">
    <property type="entry name" value="SENSOR HISTIDINE KINASE"/>
    <property type="match status" value="1"/>
</dbReference>
<name>A0A7W9C9M4_9CAUL</name>
<dbReference type="SUPFAM" id="SSF55785">
    <property type="entry name" value="PYP-like sensor domain (PAS domain)"/>
    <property type="match status" value="1"/>
</dbReference>
<dbReference type="SMART" id="SM00387">
    <property type="entry name" value="HATPase_c"/>
    <property type="match status" value="1"/>
</dbReference>
<evidence type="ECO:0000256" key="7">
    <source>
        <dbReference type="ARBA" id="ARBA00022840"/>
    </source>
</evidence>
<keyword evidence="5" id="KW-0547">Nucleotide-binding</keyword>
<dbReference type="SUPFAM" id="SSF55874">
    <property type="entry name" value="ATPase domain of HSP90 chaperone/DNA topoisomerase II/histidine kinase"/>
    <property type="match status" value="1"/>
</dbReference>
<evidence type="ECO:0000256" key="6">
    <source>
        <dbReference type="ARBA" id="ARBA00022777"/>
    </source>
</evidence>
<evidence type="ECO:0000256" key="1">
    <source>
        <dbReference type="ARBA" id="ARBA00000085"/>
    </source>
</evidence>
<dbReference type="InterPro" id="IPR035965">
    <property type="entry name" value="PAS-like_dom_sf"/>
</dbReference>
<dbReference type="RefSeq" id="WP_224764376.1">
    <property type="nucleotide sequence ID" value="NZ_CAJFZW010000028.1"/>
</dbReference>
<gene>
    <name evidence="10" type="ORF">GGQ93_002981</name>
</gene>
<dbReference type="PRINTS" id="PR00344">
    <property type="entry name" value="BCTRLSENSOR"/>
</dbReference>
<evidence type="ECO:0000256" key="4">
    <source>
        <dbReference type="ARBA" id="ARBA00022679"/>
    </source>
</evidence>
<reference evidence="10 11" key="1">
    <citation type="submission" date="2020-08" db="EMBL/GenBank/DDBJ databases">
        <title>Genomic Encyclopedia of Type Strains, Phase IV (KMG-IV): sequencing the most valuable type-strain genomes for metagenomic binning, comparative biology and taxonomic classification.</title>
        <authorList>
            <person name="Goeker M."/>
        </authorList>
    </citation>
    <scope>NUCLEOTIDE SEQUENCE [LARGE SCALE GENOMIC DNA]</scope>
    <source>
        <strain evidence="10 11">DSM 4731</strain>
    </source>
</reference>
<dbReference type="InterPro" id="IPR000014">
    <property type="entry name" value="PAS"/>
</dbReference>
<proteinExistence type="predicted"/>
<dbReference type="SUPFAM" id="SSF47384">
    <property type="entry name" value="Homodimeric domain of signal transducing histidine kinase"/>
    <property type="match status" value="1"/>
</dbReference>
<sequence length="405" mass="43117">MEDSLASSVFVGAPMAIVAVDRTGRVRNHNPAAQQLFGAVLDDPSLSIDALFEGFNLDDVATPEAAQAFNGRRDPSGQAPIWQARRADGEDAFVEIQATRFTHKTCDCATLFIQDVSARVAAETAVQDLRLQIMYNWRLNSLGEVASMAAHDLSQPLSAAANFLEAARRMAEARPEAADDLPQALIAAKGQIDRATAIIRRLRQMMRHESGPRVRENVSEVVKEILPILRMHAGGTRADIQVRLDPADTAWCDRVQIQQVLINLIRNALDAPENGKRRRIEIAGGPVDGGYQLSVADNGPGVAPDMAGKLFEPLASSKPGGMGLGLSICRTLVEAHGGTLALTPSPLGGAAFAFNLADETLTEAPRPAESNRSDDLLLLARASSGGAAVVSRAPIGPGAVFSRLN</sequence>
<dbReference type="Pfam" id="PF02518">
    <property type="entry name" value="HATPase_c"/>
    <property type="match status" value="1"/>
</dbReference>
<dbReference type="InterPro" id="IPR036097">
    <property type="entry name" value="HisK_dim/P_sf"/>
</dbReference>
<evidence type="ECO:0000256" key="8">
    <source>
        <dbReference type="ARBA" id="ARBA00023012"/>
    </source>
</evidence>
<dbReference type="Gene3D" id="3.30.565.10">
    <property type="entry name" value="Histidine kinase-like ATPase, C-terminal domain"/>
    <property type="match status" value="1"/>
</dbReference>